<feature type="chain" id="PRO_5014811431" evidence="1">
    <location>
        <begin position="23"/>
        <end position="190"/>
    </location>
</feature>
<feature type="signal peptide" evidence="1">
    <location>
        <begin position="1"/>
        <end position="22"/>
    </location>
</feature>
<dbReference type="OrthoDB" id="10417273at2759"/>
<sequence>MSYQKMFKYLFFASVWIYSVHAAPIESDEPVILEDSNIESCLKQGLPDKMKETYDICAAQNPDVEMVNDNEVLKCVLKTQEVITGEEEMIDLNKLKVSEETTEEVVSDQEMPEQHLFSIAIQKCEENEEVKAGQASELIQCLLENLIMNCTQDMKAMEMVPMAMEESESKEVNMMAPMTMEENEMANDSM</sequence>
<keyword evidence="1" id="KW-0732">Signal</keyword>
<accession>A0A2L2YM18</accession>
<evidence type="ECO:0000313" key="2">
    <source>
        <dbReference type="EMBL" id="LAA09162.1"/>
    </source>
</evidence>
<protein>
    <submittedName>
        <fullName evidence="2">Uncharacterized protein</fullName>
    </submittedName>
</protein>
<dbReference type="AlphaFoldDB" id="A0A2L2YM18"/>
<reference evidence="2" key="1">
    <citation type="journal article" date="2016" name="Mol. Ecol. Resour.">
        <title>Evaluation of the impact of RNA preservation methods of spiders for de novo transcriptome assembly.</title>
        <authorList>
            <person name="Kono N."/>
            <person name="Nakamura H."/>
            <person name="Ito Y."/>
            <person name="Tomita M."/>
            <person name="Arakawa K."/>
        </authorList>
    </citation>
    <scope>NUCLEOTIDE SEQUENCE</scope>
    <source>
        <tissue evidence="2">Whole body</tissue>
    </source>
</reference>
<organism evidence="2">
    <name type="scientific">Parasteatoda tepidariorum</name>
    <name type="common">Common house spider</name>
    <name type="synonym">Achaearanea tepidariorum</name>
    <dbReference type="NCBI Taxonomy" id="114398"/>
    <lineage>
        <taxon>Eukaryota</taxon>
        <taxon>Metazoa</taxon>
        <taxon>Ecdysozoa</taxon>
        <taxon>Arthropoda</taxon>
        <taxon>Chelicerata</taxon>
        <taxon>Arachnida</taxon>
        <taxon>Araneae</taxon>
        <taxon>Araneomorphae</taxon>
        <taxon>Entelegynae</taxon>
        <taxon>Araneoidea</taxon>
        <taxon>Theridiidae</taxon>
        <taxon>Parasteatoda</taxon>
    </lineage>
</organism>
<proteinExistence type="evidence at transcript level"/>
<dbReference type="EMBL" id="IAAA01037968">
    <property type="protein sequence ID" value="LAA09162.1"/>
    <property type="molecule type" value="mRNA"/>
</dbReference>
<name>A0A2L2YM18_PARTP</name>
<evidence type="ECO:0000256" key="1">
    <source>
        <dbReference type="SAM" id="SignalP"/>
    </source>
</evidence>